<evidence type="ECO:0000313" key="3">
    <source>
        <dbReference type="EMBL" id="KOS11519.1"/>
    </source>
</evidence>
<feature type="transmembrane region" description="Helical" evidence="1">
    <location>
        <begin position="12"/>
        <end position="33"/>
    </location>
</feature>
<dbReference type="PATRIC" id="fig|84292.3.peg.973"/>
<protein>
    <recommendedName>
        <fullName evidence="2">Low molecular weight protein antigen 6 PH domain-containing protein</fullName>
    </recommendedName>
</protein>
<dbReference type="Proteomes" id="UP000037737">
    <property type="component" value="Unassembled WGS sequence"/>
</dbReference>
<dbReference type="EMBL" id="LAVO01000004">
    <property type="protein sequence ID" value="KOS11519.1"/>
    <property type="molecule type" value="Genomic_DNA"/>
</dbReference>
<keyword evidence="1" id="KW-0472">Membrane</keyword>
<organism evidence="3 4">
    <name type="scientific">Microbacterium aurantiacum</name>
    <dbReference type="NCBI Taxonomy" id="162393"/>
    <lineage>
        <taxon>Bacteria</taxon>
        <taxon>Bacillati</taxon>
        <taxon>Actinomycetota</taxon>
        <taxon>Actinomycetes</taxon>
        <taxon>Micrococcales</taxon>
        <taxon>Microbacteriaceae</taxon>
        <taxon>Microbacterium</taxon>
    </lineage>
</organism>
<name>A0A0M9VLT9_9MICO</name>
<comment type="caution">
    <text evidence="3">The sequence shown here is derived from an EMBL/GenBank/DDBJ whole genome shotgun (WGS) entry which is preliminary data.</text>
</comment>
<keyword evidence="1" id="KW-1133">Transmembrane helix</keyword>
<sequence>MSFQEVHYRPAFGRVLSVVTMVLCAAAIGALIWDDPLSALRYAWPLVFVAILAWALFWRPELHVEPHGVTVVNVLRTHFLPWPAVQSIDTRFALTLQTRTQRVPVWATPAPGRHRALGLASKDFDGVGASARGPLGELRPSDAVSTPSGNLAQTIRGQWEELRAAGFLAAGEEPGGEKTTWHVGTIIALVLTAAAAVLGLAL</sequence>
<feature type="transmembrane region" description="Helical" evidence="1">
    <location>
        <begin position="39"/>
        <end position="58"/>
    </location>
</feature>
<gene>
    <name evidence="3" type="ORF">XI38_04705</name>
</gene>
<reference evidence="3" key="1">
    <citation type="submission" date="2015-04" db="EMBL/GenBank/DDBJ databases">
        <title>Complete genome sequence of Microbacterium chocolatum SIT 101, a bacterium enantioselectively hydrolyzing mesomeric diesters.</title>
        <authorList>
            <person name="Li X."/>
            <person name="Xu Y."/>
        </authorList>
    </citation>
    <scope>NUCLEOTIDE SEQUENCE [LARGE SCALE GENOMIC DNA]</scope>
    <source>
        <strain evidence="3">SIT 101</strain>
    </source>
</reference>
<dbReference type="KEGG" id="mcw:A8L33_12175"/>
<keyword evidence="4" id="KW-1185">Reference proteome</keyword>
<feature type="transmembrane region" description="Helical" evidence="1">
    <location>
        <begin position="181"/>
        <end position="201"/>
    </location>
</feature>
<evidence type="ECO:0000256" key="1">
    <source>
        <dbReference type="SAM" id="Phobius"/>
    </source>
</evidence>
<accession>A0A0M9VLT9</accession>
<dbReference type="Pfam" id="PF10756">
    <property type="entry name" value="bPH_6"/>
    <property type="match status" value="1"/>
</dbReference>
<evidence type="ECO:0000259" key="2">
    <source>
        <dbReference type="Pfam" id="PF10756"/>
    </source>
</evidence>
<feature type="domain" description="Low molecular weight protein antigen 6 PH" evidence="2">
    <location>
        <begin position="59"/>
        <end position="108"/>
    </location>
</feature>
<dbReference type="OrthoDB" id="5148800at2"/>
<proteinExistence type="predicted"/>
<evidence type="ECO:0000313" key="4">
    <source>
        <dbReference type="Proteomes" id="UP000037737"/>
    </source>
</evidence>
<dbReference type="InterPro" id="IPR019692">
    <property type="entry name" value="CFP-6_PH"/>
</dbReference>
<keyword evidence="1" id="KW-0812">Transmembrane</keyword>
<dbReference type="AlphaFoldDB" id="A0A0M9VLT9"/>